<feature type="chain" id="PRO_5036467565" evidence="2">
    <location>
        <begin position="17"/>
        <end position="118"/>
    </location>
</feature>
<comment type="caution">
    <text evidence="3">The sequence shown here is derived from an EMBL/GenBank/DDBJ whole genome shotgun (WGS) entry which is preliminary data.</text>
</comment>
<protein>
    <submittedName>
        <fullName evidence="3">Uncharacterized protein</fullName>
    </submittedName>
</protein>
<proteinExistence type="predicted"/>
<dbReference type="EMBL" id="BMAU01021255">
    <property type="protein sequence ID" value="GFY05698.1"/>
    <property type="molecule type" value="Genomic_DNA"/>
</dbReference>
<keyword evidence="4" id="KW-1185">Reference proteome</keyword>
<dbReference type="AlphaFoldDB" id="A0A8X6S6I4"/>
<sequence length="118" mass="13368">MSLEQIWAARLWIVWAVLKFDEVMLSCPTPRPSSHPLSSCSFHKRLPYNNLDQVTAEHGTSIVTTEFVQSAASFLEELSRITTLKTSSGNREWRANNAREPDKCRRSGFHEGSCQGRS</sequence>
<evidence type="ECO:0000313" key="4">
    <source>
        <dbReference type="Proteomes" id="UP000887159"/>
    </source>
</evidence>
<dbReference type="Proteomes" id="UP000887159">
    <property type="component" value="Unassembled WGS sequence"/>
</dbReference>
<reference evidence="3" key="1">
    <citation type="submission" date="2020-08" db="EMBL/GenBank/DDBJ databases">
        <title>Multicomponent nature underlies the extraordinary mechanical properties of spider dragline silk.</title>
        <authorList>
            <person name="Kono N."/>
            <person name="Nakamura H."/>
            <person name="Mori M."/>
            <person name="Yoshida Y."/>
            <person name="Ohtoshi R."/>
            <person name="Malay A.D."/>
            <person name="Moran D.A.P."/>
            <person name="Tomita M."/>
            <person name="Numata K."/>
            <person name="Arakawa K."/>
        </authorList>
    </citation>
    <scope>NUCLEOTIDE SEQUENCE</scope>
</reference>
<evidence type="ECO:0000313" key="3">
    <source>
        <dbReference type="EMBL" id="GFY05698.1"/>
    </source>
</evidence>
<keyword evidence="2" id="KW-0732">Signal</keyword>
<accession>A0A8X6S6I4</accession>
<feature type="region of interest" description="Disordered" evidence="1">
    <location>
        <begin position="89"/>
        <end position="118"/>
    </location>
</feature>
<gene>
    <name evidence="3" type="ORF">TNCV_4403651</name>
</gene>
<evidence type="ECO:0000256" key="1">
    <source>
        <dbReference type="SAM" id="MobiDB-lite"/>
    </source>
</evidence>
<feature type="signal peptide" evidence="2">
    <location>
        <begin position="1"/>
        <end position="16"/>
    </location>
</feature>
<organism evidence="3 4">
    <name type="scientific">Trichonephila clavipes</name>
    <name type="common">Golden silk orbweaver</name>
    <name type="synonym">Nephila clavipes</name>
    <dbReference type="NCBI Taxonomy" id="2585209"/>
    <lineage>
        <taxon>Eukaryota</taxon>
        <taxon>Metazoa</taxon>
        <taxon>Ecdysozoa</taxon>
        <taxon>Arthropoda</taxon>
        <taxon>Chelicerata</taxon>
        <taxon>Arachnida</taxon>
        <taxon>Araneae</taxon>
        <taxon>Araneomorphae</taxon>
        <taxon>Entelegynae</taxon>
        <taxon>Araneoidea</taxon>
        <taxon>Nephilidae</taxon>
        <taxon>Trichonephila</taxon>
    </lineage>
</organism>
<name>A0A8X6S6I4_TRICX</name>
<evidence type="ECO:0000256" key="2">
    <source>
        <dbReference type="SAM" id="SignalP"/>
    </source>
</evidence>
<feature type="compositionally biased region" description="Basic and acidic residues" evidence="1">
    <location>
        <begin position="91"/>
        <end position="109"/>
    </location>
</feature>